<keyword evidence="4" id="KW-1185">Reference proteome</keyword>
<gene>
    <name evidence="3" type="ORF">IQ35_01806</name>
</gene>
<dbReference type="PANTHER" id="PTHR43767">
    <property type="entry name" value="LONG-CHAIN-FATTY-ACID--COA LIGASE"/>
    <property type="match status" value="1"/>
</dbReference>
<dbReference type="EMBL" id="VLKK01000005">
    <property type="protein sequence ID" value="TWH94563.1"/>
    <property type="molecule type" value="Genomic_DNA"/>
</dbReference>
<dbReference type="Pfam" id="PF00501">
    <property type="entry name" value="AMP-binding"/>
    <property type="match status" value="1"/>
</dbReference>
<name>A0A562KH67_SPHWJ</name>
<evidence type="ECO:0000259" key="1">
    <source>
        <dbReference type="Pfam" id="PF00501"/>
    </source>
</evidence>
<dbReference type="Pfam" id="PF13193">
    <property type="entry name" value="AMP-binding_C"/>
    <property type="match status" value="1"/>
</dbReference>
<sequence length="511" mass="54343">MSAANRLSSVLAAARNAAPDGPALIFNGEHYSWRWMADRGRALTEALSAAGVPDDAPIGLIPRNRPLFVATLLELLITGRSIVMIYAFQSGEAIARDIEALRLSAVIADRQDWTEEALAAARSVGTAAIRLDPSAPADAGITRIAGAQRCGPGPHRGPFPVAGIEMLTSGTTGTPKRLAMDFDLIFRAMVGESIVLEKPDPGQAVTPGLMIYPFGNISGLYTFLPLAAAGLPTLLLEKFDVDGWLAYVKQYRPARAGLPPAGIQMVLDADIPPEDLSSIEALHSGAARLDPHVQAQFEQRYGIPVLLAYGATEFGGPVSNMTLEDVRAFGPAKFGSVGRAWAGARLRVLDPETLEELPPGAEGLLEVSTPRMGDHWIRTTDLAMIDEDGFLFHRGRADGAISRGGFKILPEVVASALQTHPSVAAAAVVGMADRRLGQVPVAAIELRPGAPIPSTAELSAHARRTLYITHVPTRFVIVDALPRTPSLKISIPGVAALFEQQEETPVRETGQ</sequence>
<dbReference type="InterPro" id="IPR000873">
    <property type="entry name" value="AMP-dep_synth/lig_dom"/>
</dbReference>
<dbReference type="RefSeq" id="WP_145072781.1">
    <property type="nucleotide sequence ID" value="NZ_JACIIY010000003.1"/>
</dbReference>
<dbReference type="InterPro" id="IPR045851">
    <property type="entry name" value="AMP-bd_C_sf"/>
</dbReference>
<feature type="domain" description="AMP-dependent synthetase/ligase" evidence="1">
    <location>
        <begin position="16"/>
        <end position="371"/>
    </location>
</feature>
<dbReference type="InterPro" id="IPR042099">
    <property type="entry name" value="ANL_N_sf"/>
</dbReference>
<feature type="domain" description="AMP-binding enzyme C-terminal" evidence="2">
    <location>
        <begin position="414"/>
        <end position="488"/>
    </location>
</feature>
<dbReference type="Gene3D" id="3.40.50.12780">
    <property type="entry name" value="N-terminal domain of ligase-like"/>
    <property type="match status" value="1"/>
</dbReference>
<evidence type="ECO:0000313" key="3">
    <source>
        <dbReference type="EMBL" id="TWH94563.1"/>
    </source>
</evidence>
<keyword evidence="3" id="KW-0436">Ligase</keyword>
<evidence type="ECO:0000259" key="2">
    <source>
        <dbReference type="Pfam" id="PF13193"/>
    </source>
</evidence>
<dbReference type="InterPro" id="IPR050237">
    <property type="entry name" value="ATP-dep_AMP-bd_enzyme"/>
</dbReference>
<dbReference type="InterPro" id="IPR025110">
    <property type="entry name" value="AMP-bd_C"/>
</dbReference>
<reference evidence="3 4" key="1">
    <citation type="journal article" date="2015" name="Stand. Genomic Sci.">
        <title>Genomic Encyclopedia of Bacterial and Archaeal Type Strains, Phase III: the genomes of soil and plant-associated and newly described type strains.</title>
        <authorList>
            <person name="Whitman W.B."/>
            <person name="Woyke T."/>
            <person name="Klenk H.P."/>
            <person name="Zhou Y."/>
            <person name="Lilburn T.G."/>
            <person name="Beck B.J."/>
            <person name="De Vos P."/>
            <person name="Vandamme P."/>
            <person name="Eisen J.A."/>
            <person name="Garrity G."/>
            <person name="Hugenholtz P."/>
            <person name="Kyrpides N.C."/>
        </authorList>
    </citation>
    <scope>NUCLEOTIDE SEQUENCE [LARGE SCALE GENOMIC DNA]</scope>
    <source>
        <strain evidence="3 4">CGMCC 1.7748</strain>
    </source>
</reference>
<evidence type="ECO:0000313" key="4">
    <source>
        <dbReference type="Proteomes" id="UP000316624"/>
    </source>
</evidence>
<dbReference type="CDD" id="cd04433">
    <property type="entry name" value="AFD_class_I"/>
    <property type="match status" value="1"/>
</dbReference>
<dbReference type="Proteomes" id="UP000316624">
    <property type="component" value="Unassembled WGS sequence"/>
</dbReference>
<proteinExistence type="predicted"/>
<dbReference type="GO" id="GO:0016877">
    <property type="term" value="F:ligase activity, forming carbon-sulfur bonds"/>
    <property type="evidence" value="ECO:0007669"/>
    <property type="project" value="UniProtKB-ARBA"/>
</dbReference>
<organism evidence="3 4">
    <name type="scientific">Sphingobium wenxiniae (strain DSM 21828 / CGMCC 1.7748 / JZ-1)</name>
    <dbReference type="NCBI Taxonomy" id="595605"/>
    <lineage>
        <taxon>Bacteria</taxon>
        <taxon>Pseudomonadati</taxon>
        <taxon>Pseudomonadota</taxon>
        <taxon>Alphaproteobacteria</taxon>
        <taxon>Sphingomonadales</taxon>
        <taxon>Sphingomonadaceae</taxon>
        <taxon>Sphingobium</taxon>
    </lineage>
</organism>
<dbReference type="PANTHER" id="PTHR43767:SF10">
    <property type="entry name" value="SURFACTIN SYNTHASE SUBUNIT 1"/>
    <property type="match status" value="1"/>
</dbReference>
<protein>
    <submittedName>
        <fullName evidence="3">Acyl-CoA synthetase (AMP-forming)/AMP-acid ligase II</fullName>
    </submittedName>
</protein>
<dbReference type="SUPFAM" id="SSF56801">
    <property type="entry name" value="Acetyl-CoA synthetase-like"/>
    <property type="match status" value="1"/>
</dbReference>
<accession>A0A562KH67</accession>
<dbReference type="AlphaFoldDB" id="A0A562KH67"/>
<dbReference type="Gene3D" id="3.30.300.30">
    <property type="match status" value="1"/>
</dbReference>
<comment type="caution">
    <text evidence="3">The sequence shown here is derived from an EMBL/GenBank/DDBJ whole genome shotgun (WGS) entry which is preliminary data.</text>
</comment>